<keyword evidence="2" id="KW-0687">Ribonucleoprotein</keyword>
<sequence>EVKEDGDVTTVEVVNFKEKSPRKVLKKILDGCSFCTCNAPVKISYEDILILEQFMREDGTILPRQITGLCKQQQFRIERCIMQAHWSGLFPDKTLPDFDRAGYKRFNRYWNGDMDMYRLKEKVEQGSWYYIKRYKIVNGSNHRY</sequence>
<keyword evidence="5" id="KW-1185">Reference proteome</keyword>
<dbReference type="GO" id="GO:0070181">
    <property type="term" value="F:small ribosomal subunit rRNA binding"/>
    <property type="evidence" value="ECO:0007669"/>
    <property type="project" value="TreeGrafter"/>
</dbReference>
<evidence type="ECO:0000313" key="4">
    <source>
        <dbReference type="Proteomes" id="UP000038040"/>
    </source>
</evidence>
<dbReference type="SUPFAM" id="SSF46911">
    <property type="entry name" value="Ribosomal protein S18"/>
    <property type="match status" value="1"/>
</dbReference>
<dbReference type="WBParaSite" id="DME_0001008201-mRNA-1">
    <property type="protein sequence ID" value="DME_0001008201-mRNA-1"/>
    <property type="gene ID" value="DME_0001008201"/>
</dbReference>
<dbReference type="GO" id="GO:0005763">
    <property type="term" value="C:mitochondrial small ribosomal subunit"/>
    <property type="evidence" value="ECO:0007669"/>
    <property type="project" value="TreeGrafter"/>
</dbReference>
<evidence type="ECO:0000313" key="5">
    <source>
        <dbReference type="Proteomes" id="UP000274756"/>
    </source>
</evidence>
<dbReference type="PANTHER" id="PTHR13479:SF66">
    <property type="entry name" value="LARGE RIBOSOMAL SUBUNIT PROTEIN ML66"/>
    <property type="match status" value="1"/>
</dbReference>
<evidence type="ECO:0000256" key="2">
    <source>
        <dbReference type="ARBA" id="ARBA00023274"/>
    </source>
</evidence>
<organism evidence="4 6">
    <name type="scientific">Dracunculus medinensis</name>
    <name type="common">Guinea worm</name>
    <dbReference type="NCBI Taxonomy" id="318479"/>
    <lineage>
        <taxon>Eukaryota</taxon>
        <taxon>Metazoa</taxon>
        <taxon>Ecdysozoa</taxon>
        <taxon>Nematoda</taxon>
        <taxon>Chromadorea</taxon>
        <taxon>Rhabditida</taxon>
        <taxon>Spirurina</taxon>
        <taxon>Dracunculoidea</taxon>
        <taxon>Dracunculidae</taxon>
        <taxon>Dracunculus</taxon>
    </lineage>
</organism>
<reference evidence="6" key="1">
    <citation type="submission" date="2017-02" db="UniProtKB">
        <authorList>
            <consortium name="WormBaseParasite"/>
        </authorList>
    </citation>
    <scope>IDENTIFICATION</scope>
</reference>
<accession>A0A0N4UQ18</accession>
<name>A0A0N4UQ18_DRAME</name>
<dbReference type="AlphaFoldDB" id="A0A0N4UQ18"/>
<dbReference type="STRING" id="318479.A0A0N4UQ18"/>
<dbReference type="Proteomes" id="UP000038040">
    <property type="component" value="Unplaced"/>
</dbReference>
<evidence type="ECO:0000313" key="3">
    <source>
        <dbReference type="EMBL" id="VDN53631.1"/>
    </source>
</evidence>
<dbReference type="Pfam" id="PF01084">
    <property type="entry name" value="Ribosomal_S18"/>
    <property type="match status" value="1"/>
</dbReference>
<evidence type="ECO:0000313" key="6">
    <source>
        <dbReference type="WBParaSite" id="DME_0001008201-mRNA-1"/>
    </source>
</evidence>
<dbReference type="GO" id="GO:0032543">
    <property type="term" value="P:mitochondrial translation"/>
    <property type="evidence" value="ECO:0007669"/>
    <property type="project" value="TreeGrafter"/>
</dbReference>
<reference evidence="3 5" key="2">
    <citation type="submission" date="2018-11" db="EMBL/GenBank/DDBJ databases">
        <authorList>
            <consortium name="Pathogen Informatics"/>
        </authorList>
    </citation>
    <scope>NUCLEOTIDE SEQUENCE [LARGE SCALE GENOMIC DNA]</scope>
</reference>
<keyword evidence="1" id="KW-0689">Ribosomal protein</keyword>
<dbReference type="OrthoDB" id="10054543at2759"/>
<gene>
    <name evidence="3" type="ORF">DME_LOCUS3604</name>
</gene>
<dbReference type="InterPro" id="IPR001648">
    <property type="entry name" value="Ribosomal_bS18"/>
</dbReference>
<dbReference type="Gene3D" id="4.10.640.10">
    <property type="entry name" value="Ribosomal protein S18"/>
    <property type="match status" value="1"/>
</dbReference>
<dbReference type="InterPro" id="IPR036870">
    <property type="entry name" value="Ribosomal_bS18_sf"/>
</dbReference>
<dbReference type="GO" id="GO:0003735">
    <property type="term" value="F:structural constituent of ribosome"/>
    <property type="evidence" value="ECO:0007669"/>
    <property type="project" value="InterPro"/>
</dbReference>
<dbReference type="Proteomes" id="UP000274756">
    <property type="component" value="Unassembled WGS sequence"/>
</dbReference>
<dbReference type="EMBL" id="UYYG01000155">
    <property type="protein sequence ID" value="VDN53631.1"/>
    <property type="molecule type" value="Genomic_DNA"/>
</dbReference>
<evidence type="ECO:0000256" key="1">
    <source>
        <dbReference type="ARBA" id="ARBA00022980"/>
    </source>
</evidence>
<dbReference type="PANTHER" id="PTHR13479">
    <property type="entry name" value="30S RIBOSOMAL PROTEIN S18"/>
    <property type="match status" value="1"/>
</dbReference>
<protein>
    <submittedName>
        <fullName evidence="6">28S ribosomal protein S18a, mitochondrial</fullName>
    </submittedName>
</protein>
<proteinExistence type="predicted"/>